<dbReference type="PANTHER" id="PTHR43721:SF22">
    <property type="entry name" value="ELONGATION FACTOR TU, MITOCHONDRIAL"/>
    <property type="match status" value="1"/>
</dbReference>
<protein>
    <submittedName>
        <fullName evidence="2">Elongation factor Tu</fullName>
    </submittedName>
</protein>
<dbReference type="InterPro" id="IPR004161">
    <property type="entry name" value="EFTu-like_2"/>
</dbReference>
<dbReference type="KEGG" id="mflu:HZU40_15975"/>
<dbReference type="GO" id="GO:0005525">
    <property type="term" value="F:GTP binding"/>
    <property type="evidence" value="ECO:0007669"/>
    <property type="project" value="InterPro"/>
</dbReference>
<dbReference type="InterPro" id="IPR050055">
    <property type="entry name" value="EF-Tu_GTPase"/>
</dbReference>
<evidence type="ECO:0000259" key="1">
    <source>
        <dbReference type="Pfam" id="PF03144"/>
    </source>
</evidence>
<feature type="domain" description="Translation elongation factor EFTu-like" evidence="1">
    <location>
        <begin position="16"/>
        <end position="80"/>
    </location>
</feature>
<dbReference type="AlphaFoldDB" id="A0A7G8PML5"/>
<evidence type="ECO:0000313" key="2">
    <source>
        <dbReference type="EMBL" id="QNJ95581.1"/>
    </source>
</evidence>
<dbReference type="Gene3D" id="2.40.30.10">
    <property type="entry name" value="Translation factors"/>
    <property type="match status" value="1"/>
</dbReference>
<keyword evidence="2" id="KW-0251">Elongation factor</keyword>
<proteinExistence type="predicted"/>
<reference evidence="2 3" key="1">
    <citation type="submission" date="2020-07" db="EMBL/GenBank/DDBJ databases">
        <title>Draft genome sequence of four isobutane-metabolizing strains capable of cometabolically degrading diverse ether contaminants.</title>
        <authorList>
            <person name="Chen W."/>
            <person name="Faulkner N."/>
            <person name="Smith C."/>
            <person name="Hyman M."/>
        </authorList>
    </citation>
    <scope>NUCLEOTIDE SEQUENCE [LARGE SCALE GENOMIC DNA]</scope>
    <source>
        <strain evidence="2 3">2A</strain>
    </source>
</reference>
<dbReference type="GO" id="GO:0003746">
    <property type="term" value="F:translation elongation factor activity"/>
    <property type="evidence" value="ECO:0007669"/>
    <property type="project" value="UniProtKB-KW"/>
</dbReference>
<organism evidence="2 3">
    <name type="scientific">Mycolicibacterium fluoranthenivorans</name>
    <dbReference type="NCBI Taxonomy" id="258505"/>
    <lineage>
        <taxon>Bacteria</taxon>
        <taxon>Bacillati</taxon>
        <taxon>Actinomycetota</taxon>
        <taxon>Actinomycetes</taxon>
        <taxon>Mycobacteriales</taxon>
        <taxon>Mycobacteriaceae</taxon>
        <taxon>Mycolicibacterium</taxon>
    </lineage>
</organism>
<gene>
    <name evidence="2" type="ORF">HZU40_15975</name>
</gene>
<evidence type="ECO:0000313" key="3">
    <source>
        <dbReference type="Proteomes" id="UP000515498"/>
    </source>
</evidence>
<keyword evidence="2" id="KW-0648">Protein biosynthesis</keyword>
<dbReference type="PANTHER" id="PTHR43721">
    <property type="entry name" value="ELONGATION FACTOR TU-RELATED"/>
    <property type="match status" value="1"/>
</dbReference>
<dbReference type="EMBL" id="CP059894">
    <property type="protein sequence ID" value="QNJ95581.1"/>
    <property type="molecule type" value="Genomic_DNA"/>
</dbReference>
<accession>A0A7G8PML5</accession>
<dbReference type="SUPFAM" id="SSF50447">
    <property type="entry name" value="Translation proteins"/>
    <property type="match status" value="1"/>
</dbReference>
<dbReference type="Pfam" id="PF03144">
    <property type="entry name" value="GTP_EFTU_D2"/>
    <property type="match status" value="1"/>
</dbReference>
<dbReference type="InterPro" id="IPR009000">
    <property type="entry name" value="Transl_B-barrel_sf"/>
</dbReference>
<dbReference type="Proteomes" id="UP000515498">
    <property type="component" value="Chromosome"/>
</dbReference>
<name>A0A7G8PML5_9MYCO</name>
<sequence>MFSMTIEDVFVITRRGVVVTGRVDAGEVRVGDTLWVADRTFRVDGIEAFRKSLDTASAGDNIGLLFRTADKADFARGSVLRDRPEGAATFTI</sequence>